<dbReference type="SUPFAM" id="SSF50129">
    <property type="entry name" value="GroES-like"/>
    <property type="match status" value="1"/>
</dbReference>
<dbReference type="Proteomes" id="UP001431634">
    <property type="component" value="Unassembled WGS sequence"/>
</dbReference>
<dbReference type="Gene3D" id="3.40.50.720">
    <property type="entry name" value="NAD(P)-binding Rossmann-like Domain"/>
    <property type="match status" value="1"/>
</dbReference>
<dbReference type="InterPro" id="IPR014189">
    <property type="entry name" value="Quinone_OxRdtase_PIG3"/>
</dbReference>
<dbReference type="EMBL" id="JASBAO010000001">
    <property type="protein sequence ID" value="MDI2089907.1"/>
    <property type="molecule type" value="Genomic_DNA"/>
</dbReference>
<dbReference type="Gene3D" id="3.90.180.10">
    <property type="entry name" value="Medium-chain alcohol dehydrogenases, catalytic domain"/>
    <property type="match status" value="1"/>
</dbReference>
<evidence type="ECO:0000259" key="3">
    <source>
        <dbReference type="SMART" id="SM00829"/>
    </source>
</evidence>
<keyword evidence="2" id="KW-0560">Oxidoreductase</keyword>
<dbReference type="CDD" id="cd05276">
    <property type="entry name" value="p53_inducible_oxidoreductase"/>
    <property type="match status" value="1"/>
</dbReference>
<comment type="caution">
    <text evidence="4">The sequence shown here is derived from an EMBL/GenBank/DDBJ whole genome shotgun (WGS) entry which is preliminary data.</text>
</comment>
<dbReference type="InterPro" id="IPR020843">
    <property type="entry name" value="ER"/>
</dbReference>
<organism evidence="4 5">
    <name type="scientific">Commensalibacter oyaizuii</name>
    <dbReference type="NCBI Taxonomy" id="3043873"/>
    <lineage>
        <taxon>Bacteria</taxon>
        <taxon>Pseudomonadati</taxon>
        <taxon>Pseudomonadota</taxon>
        <taxon>Alphaproteobacteria</taxon>
        <taxon>Acetobacterales</taxon>
        <taxon>Acetobacteraceae</taxon>
    </lineage>
</organism>
<dbReference type="InterPro" id="IPR013154">
    <property type="entry name" value="ADH-like_N"/>
</dbReference>
<dbReference type="NCBIfam" id="TIGR02824">
    <property type="entry name" value="quinone_pig3"/>
    <property type="match status" value="1"/>
</dbReference>
<dbReference type="InterPro" id="IPR013149">
    <property type="entry name" value="ADH-like_C"/>
</dbReference>
<evidence type="ECO:0000256" key="2">
    <source>
        <dbReference type="ARBA" id="ARBA00023002"/>
    </source>
</evidence>
<dbReference type="SUPFAM" id="SSF51735">
    <property type="entry name" value="NAD(P)-binding Rossmann-fold domains"/>
    <property type="match status" value="1"/>
</dbReference>
<dbReference type="InterPro" id="IPR036291">
    <property type="entry name" value="NAD(P)-bd_dom_sf"/>
</dbReference>
<evidence type="ECO:0000256" key="1">
    <source>
        <dbReference type="ARBA" id="ARBA00022857"/>
    </source>
</evidence>
<gene>
    <name evidence="4" type="ORF">QJV27_00700</name>
</gene>
<feature type="domain" description="Enoyl reductase (ER)" evidence="3">
    <location>
        <begin position="15"/>
        <end position="328"/>
    </location>
</feature>
<dbReference type="PANTHER" id="PTHR48106:SF8">
    <property type="entry name" value="OS02G0805600 PROTEIN"/>
    <property type="match status" value="1"/>
</dbReference>
<sequence length="332" mass="36182">MNTQEMKAIVVHTPGGPETLTMTNLPIPKCNTGEILVRVMVAGINRPDLMQRKGLYPPPPNSSPLLGLEIAGEVVQAPTHSVFKPGDLVCALTNGGGYAQYCTVPQQQCLPWPKGFTAFEAAALPETFFTVWTNLFEIGHLQAGDQLLVHGGSGGIGTTAIQLAHHFGATVYTTVGNAQKGDMCKKIGATDYINYTEEDFVERILELTQHKGVNIILDIMGAAYLNKNIQALQEDGRLIIISFQGGIKANDVNLAKIVTKRLTLSGSTLRPRSIQFKGQIAKALYEHVWPLLSKRKITPVIHQVLPFDQVQKAHEIMEQGTHSGKILLDLTT</sequence>
<evidence type="ECO:0000313" key="5">
    <source>
        <dbReference type="Proteomes" id="UP001431634"/>
    </source>
</evidence>
<dbReference type="Pfam" id="PF08240">
    <property type="entry name" value="ADH_N"/>
    <property type="match status" value="1"/>
</dbReference>
<proteinExistence type="predicted"/>
<accession>A0ABT6PYH8</accession>
<evidence type="ECO:0000313" key="4">
    <source>
        <dbReference type="EMBL" id="MDI2089907.1"/>
    </source>
</evidence>
<protein>
    <submittedName>
        <fullName evidence="4">NAD(P)H-quinone oxidoreductase</fullName>
    </submittedName>
</protein>
<keyword evidence="1" id="KW-0521">NADP</keyword>
<dbReference type="Pfam" id="PF00107">
    <property type="entry name" value="ADH_zinc_N"/>
    <property type="match status" value="1"/>
</dbReference>
<reference evidence="4" key="1">
    <citation type="submission" date="2023-05" db="EMBL/GenBank/DDBJ databases">
        <title>Whole genome sequence of Commensalibacter sp.</title>
        <authorList>
            <person name="Charoenyingcharoen P."/>
            <person name="Yukphan P."/>
        </authorList>
    </citation>
    <scope>NUCLEOTIDE SEQUENCE</scope>
    <source>
        <strain evidence="4">TBRC 16381</strain>
    </source>
</reference>
<keyword evidence="5" id="KW-1185">Reference proteome</keyword>
<name>A0ABT6PYH8_9PROT</name>
<dbReference type="PANTHER" id="PTHR48106">
    <property type="entry name" value="QUINONE OXIDOREDUCTASE PIG3-RELATED"/>
    <property type="match status" value="1"/>
</dbReference>
<dbReference type="SMART" id="SM00829">
    <property type="entry name" value="PKS_ER"/>
    <property type="match status" value="1"/>
</dbReference>
<dbReference type="RefSeq" id="WP_281447073.1">
    <property type="nucleotide sequence ID" value="NZ_JASBAO010000001.1"/>
</dbReference>
<dbReference type="InterPro" id="IPR011032">
    <property type="entry name" value="GroES-like_sf"/>
</dbReference>